<accession>A0AAF0JJV2</accession>
<dbReference type="PANTHER" id="PTHR14614">
    <property type="entry name" value="HEPATOCELLULAR CARCINOMA-ASSOCIATED ANTIGEN"/>
    <property type="match status" value="1"/>
</dbReference>
<dbReference type="SUPFAM" id="SSF53335">
    <property type="entry name" value="S-adenosyl-L-methionine-dependent methyltransferases"/>
    <property type="match status" value="1"/>
</dbReference>
<dbReference type="Pfam" id="PF10294">
    <property type="entry name" value="Methyltransf_16"/>
    <property type="match status" value="1"/>
</dbReference>
<dbReference type="InterPro" id="IPR019410">
    <property type="entry name" value="Methyltransf_16"/>
</dbReference>
<dbReference type="Proteomes" id="UP001214628">
    <property type="component" value="Chromosome 1"/>
</dbReference>
<organism evidence="1 2">
    <name type="scientific">Malassezia psittaci</name>
    <dbReference type="NCBI Taxonomy" id="1821823"/>
    <lineage>
        <taxon>Eukaryota</taxon>
        <taxon>Fungi</taxon>
        <taxon>Dikarya</taxon>
        <taxon>Basidiomycota</taxon>
        <taxon>Ustilaginomycotina</taxon>
        <taxon>Malasseziomycetes</taxon>
        <taxon>Malasseziales</taxon>
        <taxon>Malasseziaceae</taxon>
        <taxon>Malassezia</taxon>
    </lineage>
</organism>
<protein>
    <submittedName>
        <fullName evidence="1">Uncharacterized protein</fullName>
    </submittedName>
</protein>
<dbReference type="EMBL" id="CP118375">
    <property type="protein sequence ID" value="WFD42871.1"/>
    <property type="molecule type" value="Genomic_DNA"/>
</dbReference>
<keyword evidence="2" id="KW-1185">Reference proteome</keyword>
<dbReference type="Gene3D" id="3.40.50.150">
    <property type="entry name" value="Vaccinia Virus protein VP39"/>
    <property type="match status" value="1"/>
</dbReference>
<dbReference type="PANTHER" id="PTHR14614:SF130">
    <property type="entry name" value="PROTEIN-LYSINE N-METHYLTRANSFERASE EEF2KMT"/>
    <property type="match status" value="1"/>
</dbReference>
<dbReference type="GO" id="GO:0005737">
    <property type="term" value="C:cytoplasm"/>
    <property type="evidence" value="ECO:0007669"/>
    <property type="project" value="TreeGrafter"/>
</dbReference>
<evidence type="ECO:0000313" key="2">
    <source>
        <dbReference type="Proteomes" id="UP001214628"/>
    </source>
</evidence>
<gene>
    <name evidence="1" type="ORF">MPSI1_001521</name>
</gene>
<evidence type="ECO:0000313" key="1">
    <source>
        <dbReference type="EMBL" id="WFD42871.1"/>
    </source>
</evidence>
<dbReference type="GO" id="GO:0008757">
    <property type="term" value="F:S-adenosylmethionine-dependent methyltransferase activity"/>
    <property type="evidence" value="ECO:0007669"/>
    <property type="project" value="UniProtKB-ARBA"/>
</dbReference>
<name>A0AAF0JJV2_9BASI</name>
<sequence length="387" mass="42708">MDHLAAQAQRRIKIAYDARLSPNSKKFPWPEHKGLIASQDGLDSVLYPERDPISASDDYNRSFLKHLISQTELAINQTSEAEQVVIGKEKQDWAVNEQLLERYVHLLSQPQSNQDTLIGAPVPQPIYLRHHFPASNGVDDFVLGKSASIILHEEGVAISQGTTGLKTWEASYRLGAYLIESQEQLQPEATAFLELGSGSGFLGMVLARLVGCSAARIALTDLEGNVLERLSETIKLNDAQNLVESFALDWKSVSDPNSVAREFLRELDPTYILAADVVYDPELVGFLADAIQAALIGSGSPNRQPKQDRWEENIPVAIMSSTVRNEVTYNAFLEAIEQKHMRHKAVPLSNVTLTWPDSGEPALPVFPTNHDASVGGEVKISLIQLRP</sequence>
<dbReference type="AlphaFoldDB" id="A0AAF0JJV2"/>
<dbReference type="InterPro" id="IPR029063">
    <property type="entry name" value="SAM-dependent_MTases_sf"/>
</dbReference>
<reference evidence="1" key="1">
    <citation type="submission" date="2023-02" db="EMBL/GenBank/DDBJ databases">
        <title>Mating type loci evolution in Malassezia.</title>
        <authorList>
            <person name="Coelho M.A."/>
        </authorList>
    </citation>
    <scope>NUCLEOTIDE SEQUENCE</scope>
    <source>
        <strain evidence="1">CBS 14136</strain>
    </source>
</reference>
<proteinExistence type="predicted"/>